<proteinExistence type="predicted"/>
<evidence type="ECO:0000313" key="1">
    <source>
        <dbReference type="EMBL" id="POD81856.1"/>
    </source>
</evidence>
<comment type="caution">
    <text evidence="1">The sequence shown here is derived from an EMBL/GenBank/DDBJ whole genome shotgun (WGS) entry which is preliminary data.</text>
</comment>
<gene>
    <name evidence="1" type="ORF">S101258_03265</name>
</gene>
<protein>
    <submittedName>
        <fullName evidence="1">Uncharacterized protein</fullName>
    </submittedName>
</protein>
<dbReference type="AlphaFoldDB" id="A0A2S3U1D6"/>
<evidence type="ECO:0000313" key="2">
    <source>
        <dbReference type="Proteomes" id="UP000236990"/>
    </source>
</evidence>
<dbReference type="EMBL" id="NKCZ01000127">
    <property type="protein sequence ID" value="POD81856.1"/>
    <property type="molecule type" value="Genomic_DNA"/>
</dbReference>
<name>A0A2S3U1D6_LACPN</name>
<reference evidence="1 2" key="1">
    <citation type="submission" date="2017-06" db="EMBL/GenBank/DDBJ databases">
        <title>Genome sequence of Lactobacillus plantarum subsp. plantarum strain SRCM101258.</title>
        <authorList>
            <person name="Cho S.H."/>
        </authorList>
    </citation>
    <scope>NUCLEOTIDE SEQUENCE [LARGE SCALE GENOMIC DNA]</scope>
    <source>
        <strain evidence="1 2">SRCM101258</strain>
    </source>
</reference>
<dbReference type="Proteomes" id="UP000236990">
    <property type="component" value="Unassembled WGS sequence"/>
</dbReference>
<sequence length="93" mass="10883">MAIMTIAKLHCYQCDHDFPLNMYQPITKISCPYCDTDVDESMIEPIRDAWAQVSGLNQAFHKHEMESEEPRFSLNIHDEEVHLEIDDIDNETE</sequence>
<organism evidence="1 2">
    <name type="scientific">Lactiplantibacillus plantarum subsp. plantarum</name>
    <dbReference type="NCBI Taxonomy" id="337330"/>
    <lineage>
        <taxon>Bacteria</taxon>
        <taxon>Bacillati</taxon>
        <taxon>Bacillota</taxon>
        <taxon>Bacilli</taxon>
        <taxon>Lactobacillales</taxon>
        <taxon>Lactobacillaceae</taxon>
        <taxon>Lactiplantibacillus</taxon>
    </lineage>
</organism>
<accession>A0A2S3U1D6</accession>